<reference evidence="1 2" key="1">
    <citation type="submission" date="2015-07" db="EMBL/GenBank/DDBJ databases">
        <title>The genome of Habropoda laboriosa.</title>
        <authorList>
            <person name="Pan H."/>
            <person name="Kapheim K."/>
        </authorList>
    </citation>
    <scope>NUCLEOTIDE SEQUENCE [LARGE SCALE GENOMIC DNA]</scope>
    <source>
        <strain evidence="1">0110345459</strain>
    </source>
</reference>
<name>A0A0L7RJ24_9HYME</name>
<accession>A0A0L7RJ24</accession>
<sequence>MEPTFVLTAFVVVAFRLRKLRVRFVQANWYEREVCVPMNPYESSRQNICALAIFAFYPINR</sequence>
<protein>
    <submittedName>
        <fullName evidence="1">Uncharacterized protein</fullName>
    </submittedName>
</protein>
<dbReference type="EMBL" id="KQ414583">
    <property type="protein sequence ID" value="KOC70808.1"/>
    <property type="molecule type" value="Genomic_DNA"/>
</dbReference>
<evidence type="ECO:0000313" key="1">
    <source>
        <dbReference type="EMBL" id="KOC70808.1"/>
    </source>
</evidence>
<keyword evidence="2" id="KW-1185">Reference proteome</keyword>
<proteinExistence type="predicted"/>
<dbReference type="Proteomes" id="UP000053825">
    <property type="component" value="Unassembled WGS sequence"/>
</dbReference>
<gene>
    <name evidence="1" type="ORF">WH47_06848</name>
</gene>
<organism evidence="1 2">
    <name type="scientific">Habropoda laboriosa</name>
    <dbReference type="NCBI Taxonomy" id="597456"/>
    <lineage>
        <taxon>Eukaryota</taxon>
        <taxon>Metazoa</taxon>
        <taxon>Ecdysozoa</taxon>
        <taxon>Arthropoda</taxon>
        <taxon>Hexapoda</taxon>
        <taxon>Insecta</taxon>
        <taxon>Pterygota</taxon>
        <taxon>Neoptera</taxon>
        <taxon>Endopterygota</taxon>
        <taxon>Hymenoptera</taxon>
        <taxon>Apocrita</taxon>
        <taxon>Aculeata</taxon>
        <taxon>Apoidea</taxon>
        <taxon>Anthophila</taxon>
        <taxon>Apidae</taxon>
        <taxon>Habropoda</taxon>
    </lineage>
</organism>
<dbReference type="AlphaFoldDB" id="A0A0L7RJ24"/>
<evidence type="ECO:0000313" key="2">
    <source>
        <dbReference type="Proteomes" id="UP000053825"/>
    </source>
</evidence>